<name>A0ABQ4Y8W7_9ASTR</name>
<protein>
    <recommendedName>
        <fullName evidence="4">Transposase (Putative), gypsy type</fullName>
    </recommendedName>
</protein>
<evidence type="ECO:0000256" key="1">
    <source>
        <dbReference type="SAM" id="MobiDB-lite"/>
    </source>
</evidence>
<evidence type="ECO:0000313" key="3">
    <source>
        <dbReference type="Proteomes" id="UP001151760"/>
    </source>
</evidence>
<comment type="caution">
    <text evidence="2">The sequence shown here is derived from an EMBL/GenBank/DDBJ whole genome shotgun (WGS) entry which is preliminary data.</text>
</comment>
<proteinExistence type="predicted"/>
<reference evidence="2" key="2">
    <citation type="submission" date="2022-01" db="EMBL/GenBank/DDBJ databases">
        <authorList>
            <person name="Yamashiro T."/>
            <person name="Shiraishi A."/>
            <person name="Satake H."/>
            <person name="Nakayama K."/>
        </authorList>
    </citation>
    <scope>NUCLEOTIDE SEQUENCE</scope>
</reference>
<evidence type="ECO:0000313" key="2">
    <source>
        <dbReference type="EMBL" id="GJS73362.1"/>
    </source>
</evidence>
<sequence>MIDATVFPLSVPWFNGTSIVKDPLPVEDAVHFLCVELLNLNRTVIRKYPETFLCLVGLSRSFTENDVRPTLLCDDDGEMGSLNFVQSADPFKVKTGERTLATNKFSLVDHTNHDELKTTRSKKKKKVAFVAGPPPAKRARTEDVATSDARPATADNSLVALRRLIKQGASEDGGFGFVVPATEDLASSVTPTSERKYEDDSDHGNNVRTRLLSGRFTVYIPVPQILAFLLLLRLFRLQLLLGLRMSSNDDFYDSQSVDSTTAGDVYVPRWSVTNEARIDNPTTCTNFLDHVTPHGYWVALRNQSNAGFLNSFNINYAQHTSMVSELRLRFEHEIMLREKFEKKFSKSAAIVQQRDTEIADLKAKLGKAESEAAEVVTLSQHVTELEMASAARAIEVVALNERNARGKVAGEMKMREEFKSVQDAAARRLDERVAEMNGRIADVKRDMDDHLYPHMFTAIAGRRWVISMAINKGIQEGLRAGIKHGKEGRSLAQIEAYDPEIEAKFVVVVSEFKNISFPLLDELEGLRDSPLAPIMSALTLKDDHGNVDTSPLGCPAERRGLCPPSNPAPSTSIGISDYQISTLAQPHDDLFDAGVLDKPVDA</sequence>
<evidence type="ECO:0008006" key="4">
    <source>
        <dbReference type="Google" id="ProtNLM"/>
    </source>
</evidence>
<feature type="region of interest" description="Disordered" evidence="1">
    <location>
        <begin position="122"/>
        <end position="149"/>
    </location>
</feature>
<accession>A0ABQ4Y8W7</accession>
<organism evidence="2 3">
    <name type="scientific">Tanacetum coccineum</name>
    <dbReference type="NCBI Taxonomy" id="301880"/>
    <lineage>
        <taxon>Eukaryota</taxon>
        <taxon>Viridiplantae</taxon>
        <taxon>Streptophyta</taxon>
        <taxon>Embryophyta</taxon>
        <taxon>Tracheophyta</taxon>
        <taxon>Spermatophyta</taxon>
        <taxon>Magnoliopsida</taxon>
        <taxon>eudicotyledons</taxon>
        <taxon>Gunneridae</taxon>
        <taxon>Pentapetalae</taxon>
        <taxon>asterids</taxon>
        <taxon>campanulids</taxon>
        <taxon>Asterales</taxon>
        <taxon>Asteraceae</taxon>
        <taxon>Asteroideae</taxon>
        <taxon>Anthemideae</taxon>
        <taxon>Anthemidinae</taxon>
        <taxon>Tanacetum</taxon>
    </lineage>
</organism>
<keyword evidence="3" id="KW-1185">Reference proteome</keyword>
<dbReference type="EMBL" id="BQNB010010149">
    <property type="protein sequence ID" value="GJS73362.1"/>
    <property type="molecule type" value="Genomic_DNA"/>
</dbReference>
<reference evidence="2" key="1">
    <citation type="journal article" date="2022" name="Int. J. Mol. Sci.">
        <title>Draft Genome of Tanacetum Coccineum: Genomic Comparison of Closely Related Tanacetum-Family Plants.</title>
        <authorList>
            <person name="Yamashiro T."/>
            <person name="Shiraishi A."/>
            <person name="Nakayama K."/>
            <person name="Satake H."/>
        </authorList>
    </citation>
    <scope>NUCLEOTIDE SEQUENCE</scope>
</reference>
<dbReference type="Proteomes" id="UP001151760">
    <property type="component" value="Unassembled WGS sequence"/>
</dbReference>
<gene>
    <name evidence="2" type="ORF">Tco_0706203</name>
</gene>